<dbReference type="Pfam" id="PF03466">
    <property type="entry name" value="LysR_substrate"/>
    <property type="match status" value="1"/>
</dbReference>
<evidence type="ECO:0000256" key="2">
    <source>
        <dbReference type="ARBA" id="ARBA00023015"/>
    </source>
</evidence>
<dbReference type="PROSITE" id="PS50931">
    <property type="entry name" value="HTH_LYSR"/>
    <property type="match status" value="1"/>
</dbReference>
<dbReference type="AlphaFoldDB" id="A0A318UUQ9"/>
<dbReference type="CDD" id="cd08417">
    <property type="entry name" value="PBP2_Nitroaromatics_like"/>
    <property type="match status" value="1"/>
</dbReference>
<dbReference type="RefSeq" id="WP_110577090.1">
    <property type="nucleotide sequence ID" value="NZ_QKLW01000010.1"/>
</dbReference>
<dbReference type="PANTHER" id="PTHR30118:SF15">
    <property type="entry name" value="TRANSCRIPTIONAL REGULATORY PROTEIN"/>
    <property type="match status" value="1"/>
</dbReference>
<organism evidence="6 7">
    <name type="scientific">Marinomonas alcarazii</name>
    <dbReference type="NCBI Taxonomy" id="491949"/>
    <lineage>
        <taxon>Bacteria</taxon>
        <taxon>Pseudomonadati</taxon>
        <taxon>Pseudomonadota</taxon>
        <taxon>Gammaproteobacteria</taxon>
        <taxon>Oceanospirillales</taxon>
        <taxon>Oceanospirillaceae</taxon>
        <taxon>Marinomonas</taxon>
    </lineage>
</organism>
<feature type="domain" description="HTH lysR-type" evidence="5">
    <location>
        <begin position="5"/>
        <end position="62"/>
    </location>
</feature>
<evidence type="ECO:0000313" key="7">
    <source>
        <dbReference type="Proteomes" id="UP000247551"/>
    </source>
</evidence>
<dbReference type="SUPFAM" id="SSF53850">
    <property type="entry name" value="Periplasmic binding protein-like II"/>
    <property type="match status" value="1"/>
</dbReference>
<dbReference type="GO" id="GO:0003677">
    <property type="term" value="F:DNA binding"/>
    <property type="evidence" value="ECO:0007669"/>
    <property type="project" value="UniProtKB-KW"/>
</dbReference>
<keyword evidence="3" id="KW-0238">DNA-binding</keyword>
<reference evidence="6 7" key="1">
    <citation type="submission" date="2018-06" db="EMBL/GenBank/DDBJ databases">
        <title>Genomic Encyclopedia of Type Strains, Phase III (KMG-III): the genomes of soil and plant-associated and newly described type strains.</title>
        <authorList>
            <person name="Whitman W."/>
        </authorList>
    </citation>
    <scope>NUCLEOTIDE SEQUENCE [LARGE SCALE GENOMIC DNA]</scope>
    <source>
        <strain evidence="6 7">CECT 7730</strain>
    </source>
</reference>
<keyword evidence="2" id="KW-0805">Transcription regulation</keyword>
<dbReference type="InterPro" id="IPR036388">
    <property type="entry name" value="WH-like_DNA-bd_sf"/>
</dbReference>
<dbReference type="InterPro" id="IPR036390">
    <property type="entry name" value="WH_DNA-bd_sf"/>
</dbReference>
<dbReference type="GO" id="GO:0003700">
    <property type="term" value="F:DNA-binding transcription factor activity"/>
    <property type="evidence" value="ECO:0007669"/>
    <property type="project" value="InterPro"/>
</dbReference>
<comment type="caution">
    <text evidence="6">The sequence shown here is derived from an EMBL/GenBank/DDBJ whole genome shotgun (WGS) entry which is preliminary data.</text>
</comment>
<dbReference type="InterPro" id="IPR005119">
    <property type="entry name" value="LysR_subst-bd"/>
</dbReference>
<proteinExistence type="inferred from homology"/>
<evidence type="ECO:0000256" key="4">
    <source>
        <dbReference type="ARBA" id="ARBA00023163"/>
    </source>
</evidence>
<evidence type="ECO:0000256" key="3">
    <source>
        <dbReference type="ARBA" id="ARBA00023125"/>
    </source>
</evidence>
<dbReference type="InterPro" id="IPR037402">
    <property type="entry name" value="YidZ_PBP2"/>
</dbReference>
<dbReference type="Gene3D" id="1.10.10.10">
    <property type="entry name" value="Winged helix-like DNA-binding domain superfamily/Winged helix DNA-binding domain"/>
    <property type="match status" value="1"/>
</dbReference>
<dbReference type="Gene3D" id="3.40.190.10">
    <property type="entry name" value="Periplasmic binding protein-like II"/>
    <property type="match status" value="2"/>
</dbReference>
<keyword evidence="7" id="KW-1185">Reference proteome</keyword>
<dbReference type="SUPFAM" id="SSF46785">
    <property type="entry name" value="Winged helix' DNA-binding domain"/>
    <property type="match status" value="1"/>
</dbReference>
<keyword evidence="4" id="KW-0804">Transcription</keyword>
<evidence type="ECO:0000256" key="1">
    <source>
        <dbReference type="ARBA" id="ARBA00009437"/>
    </source>
</evidence>
<dbReference type="Proteomes" id="UP000247551">
    <property type="component" value="Unassembled WGS sequence"/>
</dbReference>
<accession>A0A318UUQ9</accession>
<evidence type="ECO:0000259" key="5">
    <source>
        <dbReference type="PROSITE" id="PS50931"/>
    </source>
</evidence>
<sequence>MIHRVNLNLLRSLKVLLEERHVSHAADKLNLTQSAVSRQLSQLRSLFADPLLIREGNTLIPTPKALQLQAKLAHWFLELDDLLVEEAFDPEKWHGEFVLSSSDYVAQYILPNIFEALAVQAPNVSIQYRLWQPDLLPQLATSDIQLASSMSPTQPEGVSSIQIGEDVPVCVMSRAHPLAKQDSLSVTDLLAYAHIKVIGGGDKDSYVDEALANLQKQRRFALKVPFFYAAAQSLCQSQHLMVIPEHIARNLKKHFSLTYKPLPITTPRHKYWLLWHAKYDNDPSHLWIRSLVLQVMSEATYSIGYDAKS</sequence>
<dbReference type="EMBL" id="QKLW01000010">
    <property type="protein sequence ID" value="PYF78948.1"/>
    <property type="molecule type" value="Genomic_DNA"/>
</dbReference>
<gene>
    <name evidence="6" type="ORF">DFP75_11079</name>
</gene>
<evidence type="ECO:0000313" key="6">
    <source>
        <dbReference type="EMBL" id="PYF78948.1"/>
    </source>
</evidence>
<dbReference type="PANTHER" id="PTHR30118">
    <property type="entry name" value="HTH-TYPE TRANSCRIPTIONAL REGULATOR LEUO-RELATED"/>
    <property type="match status" value="1"/>
</dbReference>
<dbReference type="InterPro" id="IPR000847">
    <property type="entry name" value="LysR_HTH_N"/>
</dbReference>
<comment type="similarity">
    <text evidence="1">Belongs to the LysR transcriptional regulatory family.</text>
</comment>
<dbReference type="PRINTS" id="PR00039">
    <property type="entry name" value="HTHLYSR"/>
</dbReference>
<name>A0A318UUQ9_9GAMM</name>
<protein>
    <submittedName>
        <fullName evidence="6">LysR family transcriptional regulator</fullName>
    </submittedName>
</protein>
<dbReference type="InterPro" id="IPR050389">
    <property type="entry name" value="LysR-type_TF"/>
</dbReference>
<dbReference type="Pfam" id="PF00126">
    <property type="entry name" value="HTH_1"/>
    <property type="match status" value="1"/>
</dbReference>